<dbReference type="InterPro" id="IPR016181">
    <property type="entry name" value="Acyl_CoA_acyltransferase"/>
</dbReference>
<organism evidence="2 3">
    <name type="scientific">Pelagibaculum spongiae</name>
    <dbReference type="NCBI Taxonomy" id="2080658"/>
    <lineage>
        <taxon>Bacteria</taxon>
        <taxon>Pseudomonadati</taxon>
        <taxon>Pseudomonadota</taxon>
        <taxon>Gammaproteobacteria</taxon>
        <taxon>Oceanospirillales</taxon>
        <taxon>Pelagibaculum</taxon>
    </lineage>
</organism>
<dbReference type="SUPFAM" id="SSF55729">
    <property type="entry name" value="Acyl-CoA N-acyltransferases (Nat)"/>
    <property type="match status" value="1"/>
</dbReference>
<evidence type="ECO:0000259" key="1">
    <source>
        <dbReference type="PROSITE" id="PS51186"/>
    </source>
</evidence>
<dbReference type="Gene3D" id="3.40.630.30">
    <property type="match status" value="1"/>
</dbReference>
<accession>A0A2V1GZU5</accession>
<dbReference type="AlphaFoldDB" id="A0A2V1GZU5"/>
<dbReference type="InterPro" id="IPR000182">
    <property type="entry name" value="GNAT_dom"/>
</dbReference>
<feature type="domain" description="N-acetyltransferase" evidence="1">
    <location>
        <begin position="1"/>
        <end position="142"/>
    </location>
</feature>
<evidence type="ECO:0000313" key="3">
    <source>
        <dbReference type="Proteomes" id="UP000244906"/>
    </source>
</evidence>
<dbReference type="OrthoDB" id="9812289at2"/>
<reference evidence="2 3" key="1">
    <citation type="submission" date="2018-04" db="EMBL/GenBank/DDBJ databases">
        <title>Thalassorhabdus spongiae gen. nov., sp. nov., isolated from a marine sponge in South-West Iceland.</title>
        <authorList>
            <person name="Knobloch S."/>
            <person name="Daussin A."/>
            <person name="Johannsson R."/>
            <person name="Marteinsson V.T."/>
        </authorList>
    </citation>
    <scope>NUCLEOTIDE SEQUENCE [LARGE SCALE GENOMIC DNA]</scope>
    <source>
        <strain evidence="2 3">Hp12</strain>
    </source>
</reference>
<dbReference type="GO" id="GO:0016747">
    <property type="term" value="F:acyltransferase activity, transferring groups other than amino-acyl groups"/>
    <property type="evidence" value="ECO:0007669"/>
    <property type="project" value="InterPro"/>
</dbReference>
<dbReference type="EMBL" id="QDDL01000001">
    <property type="protein sequence ID" value="PVZ71959.1"/>
    <property type="molecule type" value="Genomic_DNA"/>
</dbReference>
<keyword evidence="3" id="KW-1185">Reference proteome</keyword>
<dbReference type="Pfam" id="PF00583">
    <property type="entry name" value="Acetyltransf_1"/>
    <property type="match status" value="1"/>
</dbReference>
<dbReference type="PROSITE" id="PS51186">
    <property type="entry name" value="GNAT"/>
    <property type="match status" value="1"/>
</dbReference>
<dbReference type="CDD" id="cd04301">
    <property type="entry name" value="NAT_SF"/>
    <property type="match status" value="1"/>
</dbReference>
<proteinExistence type="predicted"/>
<dbReference type="Proteomes" id="UP000244906">
    <property type="component" value="Unassembled WGS sequence"/>
</dbReference>
<evidence type="ECO:0000313" key="2">
    <source>
        <dbReference type="EMBL" id="PVZ71959.1"/>
    </source>
</evidence>
<sequence>MNIKLFTELTDEIETQIEQLFDLCGGYSQRVFDYILCGRDVLFCMAYQGDMLVATSIGYVTRPGIFESWVGAVHPDYRSKGIGLELQLAQHAHCQGNGIHFIETITSNDNFPMQLINLKTGMKIVGMICDKPDEIKLKFTKCLQTIDSE</sequence>
<dbReference type="RefSeq" id="WP_116685548.1">
    <property type="nucleotide sequence ID" value="NZ_CAWNYD010000001.1"/>
</dbReference>
<name>A0A2V1GZU5_9GAMM</name>
<comment type="caution">
    <text evidence="2">The sequence shown here is derived from an EMBL/GenBank/DDBJ whole genome shotgun (WGS) entry which is preliminary data.</text>
</comment>
<protein>
    <recommendedName>
        <fullName evidence="1">N-acetyltransferase domain-containing protein</fullName>
    </recommendedName>
</protein>
<gene>
    <name evidence="2" type="ORF">DC094_02755</name>
</gene>